<organism evidence="3 4">
    <name type="scientific">Amanita thiersii Skay4041</name>
    <dbReference type="NCBI Taxonomy" id="703135"/>
    <lineage>
        <taxon>Eukaryota</taxon>
        <taxon>Fungi</taxon>
        <taxon>Dikarya</taxon>
        <taxon>Basidiomycota</taxon>
        <taxon>Agaricomycotina</taxon>
        <taxon>Agaricomycetes</taxon>
        <taxon>Agaricomycetidae</taxon>
        <taxon>Agaricales</taxon>
        <taxon>Pluteineae</taxon>
        <taxon>Amanitaceae</taxon>
        <taxon>Amanita</taxon>
    </lineage>
</organism>
<feature type="compositionally biased region" description="Polar residues" evidence="1">
    <location>
        <begin position="303"/>
        <end position="314"/>
    </location>
</feature>
<keyword evidence="4" id="KW-1185">Reference proteome</keyword>
<dbReference type="CDD" id="cd12087">
    <property type="entry name" value="TM_EGFR-like"/>
    <property type="match status" value="1"/>
</dbReference>
<reference evidence="3 4" key="1">
    <citation type="submission" date="2014-02" db="EMBL/GenBank/DDBJ databases">
        <title>Transposable element dynamics among asymbiotic and ectomycorrhizal Amanita fungi.</title>
        <authorList>
            <consortium name="DOE Joint Genome Institute"/>
            <person name="Hess J."/>
            <person name="Skrede I."/>
            <person name="Wolfe B."/>
            <person name="LaButti K."/>
            <person name="Ohm R.A."/>
            <person name="Grigoriev I.V."/>
            <person name="Pringle A."/>
        </authorList>
    </citation>
    <scope>NUCLEOTIDE SEQUENCE [LARGE SCALE GENOMIC DNA]</scope>
    <source>
        <strain evidence="3 4">SKay4041</strain>
    </source>
</reference>
<feature type="region of interest" description="Disordered" evidence="1">
    <location>
        <begin position="186"/>
        <end position="236"/>
    </location>
</feature>
<keyword evidence="2" id="KW-1133">Transmembrane helix</keyword>
<dbReference type="AlphaFoldDB" id="A0A2A9NZG6"/>
<feature type="region of interest" description="Disordered" evidence="1">
    <location>
        <begin position="294"/>
        <end position="314"/>
    </location>
</feature>
<dbReference type="Proteomes" id="UP000242287">
    <property type="component" value="Unassembled WGS sequence"/>
</dbReference>
<feature type="compositionally biased region" description="Low complexity" evidence="1">
    <location>
        <begin position="204"/>
        <end position="229"/>
    </location>
</feature>
<evidence type="ECO:0000313" key="4">
    <source>
        <dbReference type="Proteomes" id="UP000242287"/>
    </source>
</evidence>
<protein>
    <submittedName>
        <fullName evidence="3">Uncharacterized protein</fullName>
    </submittedName>
</protein>
<evidence type="ECO:0000256" key="1">
    <source>
        <dbReference type="SAM" id="MobiDB-lite"/>
    </source>
</evidence>
<dbReference type="EMBL" id="KZ301973">
    <property type="protein sequence ID" value="PFH53470.1"/>
    <property type="molecule type" value="Genomic_DNA"/>
</dbReference>
<keyword evidence="2" id="KW-0472">Membrane</keyword>
<name>A0A2A9NZG6_9AGAR</name>
<keyword evidence="2" id="KW-0812">Transmembrane</keyword>
<feature type="region of interest" description="Disordered" evidence="1">
    <location>
        <begin position="353"/>
        <end position="373"/>
    </location>
</feature>
<proteinExistence type="predicted"/>
<gene>
    <name evidence="3" type="ORF">AMATHDRAFT_1132</name>
</gene>
<feature type="compositionally biased region" description="Low complexity" evidence="1">
    <location>
        <begin position="186"/>
        <end position="197"/>
    </location>
</feature>
<evidence type="ECO:0000256" key="2">
    <source>
        <dbReference type="SAM" id="Phobius"/>
    </source>
</evidence>
<accession>A0A2A9NZG6</accession>
<feature type="transmembrane region" description="Helical" evidence="2">
    <location>
        <begin position="237"/>
        <end position="259"/>
    </location>
</feature>
<sequence>MLMVYWCVLYLSKSVIYQWDISRFAKAFYLPIACFALSLTVQPTQVTPGNSLRVQVATASNDQGSFLFSLRNTQTNDLQSIPHSKVPIDTSPEVSTLLVTMPSVKTGPYILRAIAEPGGTILAESNKFDVVKILVTNRKTEQVSITHTSTTTVTSSTRTSLTLEVTQTNTSPSSGTISPAITIAGSSQAPVPAPSSAMGPTTASDPTPEITSSSSTSSPSVTSLSTPQSNQSQGSPVIGSIVGGTITITVLLGVCIVLYRRRRRITELLPTAYNPTIYEGNSAQKVNVRPAPSLPSLPPQASNTSPKVSTMDSITPNSSVVSQLPLVLGTLLNSSLMNELEVLRAQIRMLESQRRASHTSSNEQPPDYVSQVH</sequence>
<evidence type="ECO:0000313" key="3">
    <source>
        <dbReference type="EMBL" id="PFH53470.1"/>
    </source>
</evidence>